<protein>
    <submittedName>
        <fullName evidence="2">Uncharacterized protein</fullName>
    </submittedName>
</protein>
<evidence type="ECO:0000313" key="3">
    <source>
        <dbReference type="Proteomes" id="UP000294613"/>
    </source>
</evidence>
<proteinExistence type="predicted"/>
<gene>
    <name evidence="2" type="ORF">EDD74_1515</name>
</gene>
<evidence type="ECO:0000313" key="2">
    <source>
        <dbReference type="EMBL" id="TCS59786.1"/>
    </source>
</evidence>
<dbReference type="Proteomes" id="UP000294613">
    <property type="component" value="Unassembled WGS sequence"/>
</dbReference>
<sequence length="64" mass="7540">MDTQEVKRKRCPNGHPRSKEKKVSKWTPKKKGVQMDTQEVKRKRCPNGHPRSKEKKVSKWTPGK</sequence>
<accession>A0A4R3J4S2</accession>
<comment type="caution">
    <text evidence="2">The sequence shown here is derived from an EMBL/GenBank/DDBJ whole genome shotgun (WGS) entry which is preliminary data.</text>
</comment>
<reference evidence="2 3" key="1">
    <citation type="submission" date="2019-03" db="EMBL/GenBank/DDBJ databases">
        <title>Genomic Encyclopedia of Type Strains, Phase IV (KMG-IV): sequencing the most valuable type-strain genomes for metagenomic binning, comparative biology and taxonomic classification.</title>
        <authorList>
            <person name="Goeker M."/>
        </authorList>
    </citation>
    <scope>NUCLEOTIDE SEQUENCE [LARGE SCALE GENOMIC DNA]</scope>
    <source>
        <strain evidence="2 3">DSM 103426</strain>
    </source>
</reference>
<evidence type="ECO:0000256" key="1">
    <source>
        <dbReference type="SAM" id="MobiDB-lite"/>
    </source>
</evidence>
<dbReference type="EMBL" id="SLZV01000051">
    <property type="protein sequence ID" value="TCS59786.1"/>
    <property type="molecule type" value="Genomic_DNA"/>
</dbReference>
<name>A0A4R3J4S2_9FIRM</name>
<feature type="compositionally biased region" description="Basic residues" evidence="1">
    <location>
        <begin position="7"/>
        <end position="32"/>
    </location>
</feature>
<feature type="compositionally biased region" description="Basic residues" evidence="1">
    <location>
        <begin position="41"/>
        <end position="58"/>
    </location>
</feature>
<feature type="region of interest" description="Disordered" evidence="1">
    <location>
        <begin position="1"/>
        <end position="64"/>
    </location>
</feature>
<dbReference type="AlphaFoldDB" id="A0A4R3J4S2"/>
<organism evidence="2 3">
    <name type="scientific">Faecalimonas umbilicata</name>
    <dbReference type="NCBI Taxonomy" id="1912855"/>
    <lineage>
        <taxon>Bacteria</taxon>
        <taxon>Bacillati</taxon>
        <taxon>Bacillota</taxon>
        <taxon>Clostridia</taxon>
        <taxon>Lachnospirales</taxon>
        <taxon>Lachnospiraceae</taxon>
        <taxon>Faecalimonas</taxon>
    </lineage>
</organism>